<evidence type="ECO:0000256" key="5">
    <source>
        <dbReference type="RuleBase" id="RU364054"/>
    </source>
</evidence>
<protein>
    <recommendedName>
        <fullName evidence="2 5">Proline dehydrogenase</fullName>
        <ecNumber evidence="2 5">1.5.5.2</ecNumber>
    </recommendedName>
</protein>
<dbReference type="PANTHER" id="PTHR13914">
    <property type="entry name" value="PROLINE OXIDASE"/>
    <property type="match status" value="1"/>
</dbReference>
<keyword evidence="5" id="KW-0274">FAD</keyword>
<dbReference type="Proteomes" id="UP000311382">
    <property type="component" value="Unassembled WGS sequence"/>
</dbReference>
<dbReference type="AlphaFoldDB" id="A0A5C5G0I1"/>
<feature type="region of interest" description="Disordered" evidence="6">
    <location>
        <begin position="18"/>
        <end position="56"/>
    </location>
</feature>
<dbReference type="SUPFAM" id="SSF51730">
    <property type="entry name" value="FAD-linked oxidoreductase"/>
    <property type="match status" value="1"/>
</dbReference>
<feature type="compositionally biased region" description="Polar residues" evidence="6">
    <location>
        <begin position="38"/>
        <end position="56"/>
    </location>
</feature>
<evidence type="ECO:0000256" key="6">
    <source>
        <dbReference type="SAM" id="MobiDB-lite"/>
    </source>
</evidence>
<evidence type="ECO:0000313" key="8">
    <source>
        <dbReference type="EMBL" id="TNY22597.1"/>
    </source>
</evidence>
<dbReference type="PANTHER" id="PTHR13914:SF0">
    <property type="entry name" value="PROLINE DEHYDROGENASE 1, MITOCHONDRIAL"/>
    <property type="match status" value="1"/>
</dbReference>
<evidence type="ECO:0000256" key="3">
    <source>
        <dbReference type="ARBA" id="ARBA00023002"/>
    </source>
</evidence>
<dbReference type="InterPro" id="IPR029041">
    <property type="entry name" value="FAD-linked_oxidoreductase-like"/>
</dbReference>
<dbReference type="GO" id="GO:0005739">
    <property type="term" value="C:mitochondrion"/>
    <property type="evidence" value="ECO:0007669"/>
    <property type="project" value="TreeGrafter"/>
</dbReference>
<evidence type="ECO:0000259" key="7">
    <source>
        <dbReference type="Pfam" id="PF01619"/>
    </source>
</evidence>
<feature type="domain" description="Proline dehydrogenase" evidence="7">
    <location>
        <begin position="194"/>
        <end position="572"/>
    </location>
</feature>
<dbReference type="OrthoDB" id="5464at2759"/>
<sequence>MATRTALLELRGCLSRQGAPSPLQCSRPAARRLHSSRTPRTTHSFASSHSAGPSEAFSNGIKSNRRLLAGAGAAALAATAYLAASSSSDADSHKPLLLANPNDPLSALDPAVLARTTAHLQSATLPDLVRQWVVYAVSEQSLLVSMGPWFVSKLQWAHENVPVLGPAVWAVFATGMDNTFYRVFVGGESVPGCAEQVQNYANRGIGVMLNYSAEAPLGSAKSGGGIDQAAMSEITNAVSQAAKLTPAAADSVGTIKPALFAIKLSGLIYDASILARASSALASDSTSVRGGRLPSSVLFPQSPELSSEDHELLDKLYEGLRKVASEAQTHNLRLLVDAEQSWFQPAIDRYVDLLSEEFNKIRPSAPDSSSPSAPVVYNTYQCYLRDAPSRIAASLAHADEHGYSFGAKLVRGAYQESERARHQKLPAFEAGVPCVVWGSKAETDKCYDECAALLEKRLVRDLEGNKEGAAGVGVVLASHNGTSMKRFLEALREDGLAKETDGKLAVDERLRGRVAFGQLMGMSDNLTQTLIDLIQPSSDPAAAPLVVKYMPYASLEQGLPYLVRRANENQSILQGDPTSGRGGAREERRAVGKEIRRRMGLSF</sequence>
<accession>A0A5C5G0I1</accession>
<dbReference type="InterPro" id="IPR015659">
    <property type="entry name" value="Proline_oxidase"/>
</dbReference>
<evidence type="ECO:0000256" key="4">
    <source>
        <dbReference type="ARBA" id="ARBA00023062"/>
    </source>
</evidence>
<comment type="similarity">
    <text evidence="1 5">Belongs to the proline oxidase family.</text>
</comment>
<feature type="region of interest" description="Disordered" evidence="6">
    <location>
        <begin position="570"/>
        <end position="590"/>
    </location>
</feature>
<comment type="function">
    <text evidence="5">Converts proline to delta-1-pyrroline-5-carboxylate.</text>
</comment>
<name>A0A5C5G0I1_9BASI</name>
<keyword evidence="9" id="KW-1185">Reference proteome</keyword>
<evidence type="ECO:0000256" key="2">
    <source>
        <dbReference type="ARBA" id="ARBA00012695"/>
    </source>
</evidence>
<evidence type="ECO:0000313" key="9">
    <source>
        <dbReference type="Proteomes" id="UP000311382"/>
    </source>
</evidence>
<reference evidence="8 9" key="1">
    <citation type="submission" date="2019-03" db="EMBL/GenBank/DDBJ databases">
        <title>Rhodosporidium diobovatum UCD-FST 08-225 genome sequencing, assembly, and annotation.</title>
        <authorList>
            <person name="Fakankun I.U."/>
            <person name="Fristensky B."/>
            <person name="Levin D.B."/>
        </authorList>
    </citation>
    <scope>NUCLEOTIDE SEQUENCE [LARGE SCALE GENOMIC DNA]</scope>
    <source>
        <strain evidence="8 9">UCD-FST 08-225</strain>
    </source>
</reference>
<dbReference type="Gene3D" id="3.20.20.220">
    <property type="match status" value="1"/>
</dbReference>
<evidence type="ECO:0000256" key="1">
    <source>
        <dbReference type="ARBA" id="ARBA00005869"/>
    </source>
</evidence>
<dbReference type="InterPro" id="IPR002872">
    <property type="entry name" value="Proline_DH_dom"/>
</dbReference>
<dbReference type="EC" id="1.5.5.2" evidence="2 5"/>
<dbReference type="GO" id="GO:0071949">
    <property type="term" value="F:FAD binding"/>
    <property type="evidence" value="ECO:0007669"/>
    <property type="project" value="TreeGrafter"/>
</dbReference>
<comment type="catalytic activity">
    <reaction evidence="5">
        <text>L-proline + a quinone = (S)-1-pyrroline-5-carboxylate + a quinol + H(+)</text>
        <dbReference type="Rhea" id="RHEA:23784"/>
        <dbReference type="ChEBI" id="CHEBI:15378"/>
        <dbReference type="ChEBI" id="CHEBI:17388"/>
        <dbReference type="ChEBI" id="CHEBI:24646"/>
        <dbReference type="ChEBI" id="CHEBI:60039"/>
        <dbReference type="ChEBI" id="CHEBI:132124"/>
        <dbReference type="EC" id="1.5.5.2"/>
    </reaction>
</comment>
<comment type="cofactor">
    <cofactor evidence="5">
        <name>FAD</name>
        <dbReference type="ChEBI" id="CHEBI:57692"/>
    </cofactor>
</comment>
<keyword evidence="3 5" id="KW-0560">Oxidoreductase</keyword>
<organism evidence="8 9">
    <name type="scientific">Rhodotorula diobovata</name>
    <dbReference type="NCBI Taxonomy" id="5288"/>
    <lineage>
        <taxon>Eukaryota</taxon>
        <taxon>Fungi</taxon>
        <taxon>Dikarya</taxon>
        <taxon>Basidiomycota</taxon>
        <taxon>Pucciniomycotina</taxon>
        <taxon>Microbotryomycetes</taxon>
        <taxon>Sporidiobolales</taxon>
        <taxon>Sporidiobolaceae</taxon>
        <taxon>Rhodotorula</taxon>
    </lineage>
</organism>
<dbReference type="STRING" id="5288.A0A5C5G0I1"/>
<keyword evidence="4 5" id="KW-0642">Proline metabolism</keyword>
<dbReference type="GO" id="GO:0010133">
    <property type="term" value="P:L-proline catabolic process to L-glutamate"/>
    <property type="evidence" value="ECO:0007669"/>
    <property type="project" value="TreeGrafter"/>
</dbReference>
<dbReference type="GO" id="GO:0004657">
    <property type="term" value="F:proline dehydrogenase activity"/>
    <property type="evidence" value="ECO:0007669"/>
    <property type="project" value="UniProtKB-EC"/>
</dbReference>
<dbReference type="Pfam" id="PF01619">
    <property type="entry name" value="Pro_dh"/>
    <property type="match status" value="1"/>
</dbReference>
<dbReference type="EMBL" id="SOZI01000023">
    <property type="protein sequence ID" value="TNY22597.1"/>
    <property type="molecule type" value="Genomic_DNA"/>
</dbReference>
<proteinExistence type="inferred from homology"/>
<gene>
    <name evidence="8" type="ORF">DMC30DRAFT_136211</name>
</gene>
<keyword evidence="5" id="KW-0285">Flavoprotein</keyword>
<comment type="caution">
    <text evidence="8">The sequence shown here is derived from an EMBL/GenBank/DDBJ whole genome shotgun (WGS) entry which is preliminary data.</text>
</comment>